<feature type="transmembrane region" description="Helical" evidence="6">
    <location>
        <begin position="246"/>
        <end position="266"/>
    </location>
</feature>
<keyword evidence="3 6" id="KW-0812">Transmembrane</keyword>
<protein>
    <recommendedName>
        <fullName evidence="7">ABC3 transporter permease C-terminal domain-containing protein</fullName>
    </recommendedName>
</protein>
<evidence type="ECO:0000256" key="1">
    <source>
        <dbReference type="ARBA" id="ARBA00004651"/>
    </source>
</evidence>
<keyword evidence="9" id="KW-1185">Reference proteome</keyword>
<feature type="transmembrane region" description="Helical" evidence="6">
    <location>
        <begin position="102"/>
        <end position="129"/>
    </location>
</feature>
<dbReference type="InterPro" id="IPR003838">
    <property type="entry name" value="ABC3_permease_C"/>
</dbReference>
<evidence type="ECO:0000259" key="7">
    <source>
        <dbReference type="Pfam" id="PF02687"/>
    </source>
</evidence>
<dbReference type="EMBL" id="BAABFX010000049">
    <property type="protein sequence ID" value="GAA4403073.1"/>
    <property type="molecule type" value="Genomic_DNA"/>
</dbReference>
<evidence type="ECO:0000256" key="6">
    <source>
        <dbReference type="SAM" id="Phobius"/>
    </source>
</evidence>
<keyword evidence="4 6" id="KW-1133">Transmembrane helix</keyword>
<gene>
    <name evidence="8" type="ORF">GCM10023153_32740</name>
</gene>
<dbReference type="Pfam" id="PF02687">
    <property type="entry name" value="FtsX"/>
    <property type="match status" value="2"/>
</dbReference>
<comment type="subcellular location">
    <subcellularLocation>
        <location evidence="1">Cell membrane</location>
        <topology evidence="1">Multi-pass membrane protein</topology>
    </subcellularLocation>
</comment>
<name>A0ABP8KAJ7_9MICO</name>
<feature type="domain" description="ABC3 transporter permease C-terminal" evidence="7">
    <location>
        <begin position="63"/>
        <end position="169"/>
    </location>
</feature>
<comment type="caution">
    <text evidence="8">The sequence shown here is derived from an EMBL/GenBank/DDBJ whole genome shotgun (WGS) entry which is preliminary data.</text>
</comment>
<accession>A0ABP8KAJ7</accession>
<evidence type="ECO:0000313" key="8">
    <source>
        <dbReference type="EMBL" id="GAA4403073.1"/>
    </source>
</evidence>
<feature type="transmembrane region" description="Helical" evidence="6">
    <location>
        <begin position="302"/>
        <end position="326"/>
    </location>
</feature>
<keyword evidence="2" id="KW-1003">Cell membrane</keyword>
<feature type="transmembrane region" description="Helical" evidence="6">
    <location>
        <begin position="12"/>
        <end position="40"/>
    </location>
</feature>
<dbReference type="RefSeq" id="WP_159903469.1">
    <property type="nucleotide sequence ID" value="NZ_BAABFX010000049.1"/>
</dbReference>
<evidence type="ECO:0000256" key="4">
    <source>
        <dbReference type="ARBA" id="ARBA00022989"/>
    </source>
</evidence>
<feature type="transmembrane region" description="Helical" evidence="6">
    <location>
        <begin position="429"/>
        <end position="449"/>
    </location>
</feature>
<evidence type="ECO:0000256" key="2">
    <source>
        <dbReference type="ARBA" id="ARBA00022475"/>
    </source>
</evidence>
<dbReference type="Proteomes" id="UP001500390">
    <property type="component" value="Unassembled WGS sequence"/>
</dbReference>
<evidence type="ECO:0000256" key="5">
    <source>
        <dbReference type="ARBA" id="ARBA00023136"/>
    </source>
</evidence>
<evidence type="ECO:0000256" key="3">
    <source>
        <dbReference type="ARBA" id="ARBA00022692"/>
    </source>
</evidence>
<feature type="transmembrane region" description="Helical" evidence="6">
    <location>
        <begin position="149"/>
        <end position="170"/>
    </location>
</feature>
<feature type="domain" description="ABC3 transporter permease C-terminal" evidence="7">
    <location>
        <begin position="346"/>
        <end position="459"/>
    </location>
</feature>
<proteinExistence type="predicted"/>
<organism evidence="8 9">
    <name type="scientific">Ornithinibacter aureus</name>
    <dbReference type="NCBI Taxonomy" id="622664"/>
    <lineage>
        <taxon>Bacteria</taxon>
        <taxon>Bacillati</taxon>
        <taxon>Actinomycetota</taxon>
        <taxon>Actinomycetes</taxon>
        <taxon>Micrococcales</taxon>
        <taxon>Intrasporangiaceae</taxon>
        <taxon>Ornithinibacter</taxon>
    </lineage>
</organism>
<feature type="transmembrane region" description="Helical" evidence="6">
    <location>
        <begin position="205"/>
        <end position="226"/>
    </location>
</feature>
<reference evidence="9" key="1">
    <citation type="journal article" date="2019" name="Int. J. Syst. Evol. Microbiol.">
        <title>The Global Catalogue of Microorganisms (GCM) 10K type strain sequencing project: providing services to taxonomists for standard genome sequencing and annotation.</title>
        <authorList>
            <consortium name="The Broad Institute Genomics Platform"/>
            <consortium name="The Broad Institute Genome Sequencing Center for Infectious Disease"/>
            <person name="Wu L."/>
            <person name="Ma J."/>
        </authorList>
    </citation>
    <scope>NUCLEOTIDE SEQUENCE [LARGE SCALE GENOMIC DNA]</scope>
    <source>
        <strain evidence="9">JCM 17738</strain>
    </source>
</reference>
<feature type="transmembrane region" description="Helical" evidence="6">
    <location>
        <begin position="338"/>
        <end position="362"/>
    </location>
</feature>
<feature type="transmembrane region" description="Helical" evidence="6">
    <location>
        <begin position="60"/>
        <end position="82"/>
    </location>
</feature>
<evidence type="ECO:0000313" key="9">
    <source>
        <dbReference type="Proteomes" id="UP001500390"/>
    </source>
</evidence>
<feature type="transmembrane region" description="Helical" evidence="6">
    <location>
        <begin position="393"/>
        <end position="417"/>
    </location>
</feature>
<sequence length="472" mass="47735">MIRLALADLRDSWLAWLGVSIGFVTLNFSLALSGIALTSAASSTAALGPDGTQLLRVDGIANIVLSSLVGLAVIGAATALVVTSRRGALARVLLAGATPAQVTLLVTTQITAVALASSVVGSILAVALAPTALRLVVEDRGLAGFDPTVSVPLLLGTATGCALLCVIGGLRQAHAASAIPPVEALREATSGGTRPEGPLHRTLRALRFAASIAALLVMFVFVAAAGNTAATEPEAGKDLVSMITQQAFLAVPVAGLALTAILPWIVGPVTRAWTGALPTRSASWHLARHTVLAKRDRLTRSIVPVMFSVGLVFGLMAVGATFAGIAEHLGVGQLEGSSATSMLTLAGLPLAVAVAGAVGNLVMMSRQRSAELALDGVIGATPRQQILIPIFEALIITLTASILGLIMATVGGSLLALGLSQVLPQAQLVMPWALLAGSVLACLIVVTAATTGPIIRSLGAPAPTVISRFIAT</sequence>
<keyword evidence="5 6" id="KW-0472">Membrane</keyword>